<dbReference type="Gene3D" id="3.90.245.10">
    <property type="entry name" value="Ribonucleoside hydrolase-like"/>
    <property type="match status" value="1"/>
</dbReference>
<comment type="caution">
    <text evidence="5">The sequence shown here is derived from an EMBL/GenBank/DDBJ whole genome shotgun (WGS) entry which is preliminary data.</text>
</comment>
<dbReference type="InterPro" id="IPR013783">
    <property type="entry name" value="Ig-like_fold"/>
</dbReference>
<name>A0A8H6VFP0_9PEZI</name>
<feature type="domain" description="Cellulose-binding Sde182 C-terminal" evidence="4">
    <location>
        <begin position="391"/>
        <end position="456"/>
    </location>
</feature>
<evidence type="ECO:0000256" key="2">
    <source>
        <dbReference type="SAM" id="SignalP"/>
    </source>
</evidence>
<dbReference type="Pfam" id="PF07632">
    <property type="entry name" value="Sde182_NH-like"/>
    <property type="match status" value="1"/>
</dbReference>
<feature type="chain" id="PRO_5034791219" description="DUF1593-domain-containing protein" evidence="2">
    <location>
        <begin position="24"/>
        <end position="497"/>
    </location>
</feature>
<evidence type="ECO:0000259" key="3">
    <source>
        <dbReference type="Pfam" id="PF07632"/>
    </source>
</evidence>
<feature type="signal peptide" evidence="2">
    <location>
        <begin position="1"/>
        <end position="23"/>
    </location>
</feature>
<dbReference type="Gene3D" id="2.60.40.10">
    <property type="entry name" value="Immunoglobulins"/>
    <property type="match status" value="1"/>
</dbReference>
<gene>
    <name evidence="5" type="ORF">HII31_09020</name>
</gene>
<dbReference type="InterPro" id="IPR011483">
    <property type="entry name" value="Sde182_NH-like"/>
</dbReference>
<dbReference type="InterPro" id="IPR036452">
    <property type="entry name" value="Ribo_hydro-like"/>
</dbReference>
<sequence>MTLCGGLLPYTAIFVLFIGLIEAQICPPAIQIDRKPQVFIMSDISNEPDDTMSFIRLLVHADQYNITGLTAVTSTWLPDSVYPDQILDTVKAYGRVVDNLNTHSESEFPSEKYLESVVKAGHPVYGTEAVGRDLSSGAQHLIEVVDSLPEDEVLHCQGWGGVNVLAEALAYVQRTRAPLNADLFVSKLRLYTISDQDNAGEYIRRHFPTIPYIVSLHGLNQYRQAAWAGISGEKYYNFDLGGPDSSLVTEEYVAKNFQIGPLGSLYPDVEYIMEGDSPSLMHTMVNGLDGGPYDHPEWGGWGGRYILLDRTKQSMVYSDVTDAVVGKNNETFILSQATIWRWRQAYQNEMSARIQWTVQSAYSAGSHPPVVIVNDSCGSAPVEFEVEPEETILLDASATYDPDRNSMDNSTLQFDWFHYRDITSDEASLRHVPKLNFTLLEGGRKALTTLPTVELACDEDHSTTSSRKWCASDNEISPSDIESPASDRPRAKHEKER</sequence>
<dbReference type="Pfam" id="PF21027">
    <property type="entry name" value="Sde0182_C"/>
    <property type="match status" value="1"/>
</dbReference>
<keyword evidence="2" id="KW-0732">Signal</keyword>
<evidence type="ECO:0000256" key="1">
    <source>
        <dbReference type="SAM" id="MobiDB-lite"/>
    </source>
</evidence>
<organism evidence="5 6">
    <name type="scientific">Pseudocercospora fuligena</name>
    <dbReference type="NCBI Taxonomy" id="685502"/>
    <lineage>
        <taxon>Eukaryota</taxon>
        <taxon>Fungi</taxon>
        <taxon>Dikarya</taxon>
        <taxon>Ascomycota</taxon>
        <taxon>Pezizomycotina</taxon>
        <taxon>Dothideomycetes</taxon>
        <taxon>Dothideomycetidae</taxon>
        <taxon>Mycosphaerellales</taxon>
        <taxon>Mycosphaerellaceae</taxon>
        <taxon>Pseudocercospora</taxon>
    </lineage>
</organism>
<dbReference type="OrthoDB" id="3592035at2759"/>
<feature type="region of interest" description="Disordered" evidence="1">
    <location>
        <begin position="464"/>
        <end position="497"/>
    </location>
</feature>
<dbReference type="InterPro" id="IPR048527">
    <property type="entry name" value="Sde182_C"/>
</dbReference>
<reference evidence="5" key="1">
    <citation type="submission" date="2020-04" db="EMBL/GenBank/DDBJ databases">
        <title>Draft genome resource of the tomato pathogen Pseudocercospora fuligena.</title>
        <authorList>
            <person name="Zaccaron A."/>
        </authorList>
    </citation>
    <scope>NUCLEOTIDE SEQUENCE</scope>
    <source>
        <strain evidence="5">PF001</strain>
    </source>
</reference>
<evidence type="ECO:0000259" key="4">
    <source>
        <dbReference type="Pfam" id="PF21027"/>
    </source>
</evidence>
<dbReference type="GO" id="GO:0016799">
    <property type="term" value="F:hydrolase activity, hydrolyzing N-glycosyl compounds"/>
    <property type="evidence" value="ECO:0007669"/>
    <property type="project" value="InterPro"/>
</dbReference>
<protein>
    <recommendedName>
        <fullName evidence="7">DUF1593-domain-containing protein</fullName>
    </recommendedName>
</protein>
<dbReference type="EMBL" id="JABCIY010000180">
    <property type="protein sequence ID" value="KAF7189700.1"/>
    <property type="molecule type" value="Genomic_DNA"/>
</dbReference>
<evidence type="ECO:0000313" key="5">
    <source>
        <dbReference type="EMBL" id="KAF7189700.1"/>
    </source>
</evidence>
<evidence type="ECO:0000313" key="6">
    <source>
        <dbReference type="Proteomes" id="UP000660729"/>
    </source>
</evidence>
<dbReference type="Proteomes" id="UP000660729">
    <property type="component" value="Unassembled WGS sequence"/>
</dbReference>
<feature type="compositionally biased region" description="Basic and acidic residues" evidence="1">
    <location>
        <begin position="485"/>
        <end position="497"/>
    </location>
</feature>
<proteinExistence type="predicted"/>
<keyword evidence="6" id="KW-1185">Reference proteome</keyword>
<dbReference type="AlphaFoldDB" id="A0A8H6VFP0"/>
<accession>A0A8H6VFP0</accession>
<evidence type="ECO:0008006" key="7">
    <source>
        <dbReference type="Google" id="ProtNLM"/>
    </source>
</evidence>
<feature type="domain" description="Cellulose-binding Sde182 nucleoside hydrolase-like" evidence="3">
    <location>
        <begin position="38"/>
        <end position="305"/>
    </location>
</feature>